<evidence type="ECO:0000313" key="2">
    <source>
        <dbReference type="Proteomes" id="UP000834106"/>
    </source>
</evidence>
<dbReference type="InterPro" id="IPR036420">
    <property type="entry name" value="BRCT_dom_sf"/>
</dbReference>
<organism evidence="1 2">
    <name type="scientific">Fraxinus pennsylvanica</name>
    <dbReference type="NCBI Taxonomy" id="56036"/>
    <lineage>
        <taxon>Eukaryota</taxon>
        <taxon>Viridiplantae</taxon>
        <taxon>Streptophyta</taxon>
        <taxon>Embryophyta</taxon>
        <taxon>Tracheophyta</taxon>
        <taxon>Spermatophyta</taxon>
        <taxon>Magnoliopsida</taxon>
        <taxon>eudicotyledons</taxon>
        <taxon>Gunneridae</taxon>
        <taxon>Pentapetalae</taxon>
        <taxon>asterids</taxon>
        <taxon>lamiids</taxon>
        <taxon>Lamiales</taxon>
        <taxon>Oleaceae</taxon>
        <taxon>Oleeae</taxon>
        <taxon>Fraxinus</taxon>
    </lineage>
</organism>
<dbReference type="SUPFAM" id="SSF52113">
    <property type="entry name" value="BRCT domain"/>
    <property type="match status" value="1"/>
</dbReference>
<reference evidence="1" key="1">
    <citation type="submission" date="2023-05" db="EMBL/GenBank/DDBJ databases">
        <authorList>
            <person name="Huff M."/>
        </authorList>
    </citation>
    <scope>NUCLEOTIDE SEQUENCE</scope>
</reference>
<keyword evidence="2" id="KW-1185">Reference proteome</keyword>
<dbReference type="PANTHER" id="PTHR47576:SF2">
    <property type="entry name" value="BRCT DOMAIN DNA REPAIR PROTEIN-RELATED"/>
    <property type="match status" value="1"/>
</dbReference>
<evidence type="ECO:0008006" key="3">
    <source>
        <dbReference type="Google" id="ProtNLM"/>
    </source>
</evidence>
<dbReference type="PANTHER" id="PTHR47576">
    <property type="entry name" value="BRCT DOMAIN DNA REPAIR PROTEIN-RELATED"/>
    <property type="match status" value="1"/>
</dbReference>
<evidence type="ECO:0000313" key="1">
    <source>
        <dbReference type="EMBL" id="CAI9762856.1"/>
    </source>
</evidence>
<protein>
    <recommendedName>
        <fullName evidence="3">BRCT domain-containing protein</fullName>
    </recommendedName>
</protein>
<dbReference type="Gene3D" id="3.40.50.10190">
    <property type="entry name" value="BRCT domain"/>
    <property type="match status" value="1"/>
</dbReference>
<gene>
    <name evidence="1" type="ORF">FPE_LOCUS10286</name>
</gene>
<proteinExistence type="predicted"/>
<sequence>MTGSSCGSRVISVQRFGFLGSLHLVCSFHGHKFEHALRHGPTNGLLLVTIGWFFDSVRRKVRLSESLYSISVGKVDDPDVSAELHNKDVEAVTTQGATLVDQWFVGCSANYVVCEEL</sequence>
<accession>A0AAD1Z454</accession>
<dbReference type="AlphaFoldDB" id="A0AAD1Z454"/>
<dbReference type="Proteomes" id="UP000834106">
    <property type="component" value="Chromosome 6"/>
</dbReference>
<name>A0AAD1Z454_9LAMI</name>
<dbReference type="EMBL" id="OU503041">
    <property type="protein sequence ID" value="CAI9762856.1"/>
    <property type="molecule type" value="Genomic_DNA"/>
</dbReference>